<keyword evidence="3" id="KW-1185">Reference proteome</keyword>
<evidence type="ECO:0000313" key="3">
    <source>
        <dbReference type="Proteomes" id="UP001161247"/>
    </source>
</evidence>
<sequence length="130" mass="15029">MATMNVQFLLKTLALYGLLTVALSRDVKWPTADPPSAEPPSGVVVLDPKDRNVIYLGKMSVDQHNLNPYEHDLIFESLMHAQYEHTPNVMVHWDLELKAQDDGVSHRYFARLESHDLHSKIRLIEWRQLN</sequence>
<evidence type="ECO:0000313" key="2">
    <source>
        <dbReference type="EMBL" id="CAI9095858.1"/>
    </source>
</evidence>
<accession>A0AAV1CLA9</accession>
<keyword evidence="1" id="KW-0732">Signal</keyword>
<name>A0AAV1CLA9_OLDCO</name>
<gene>
    <name evidence="2" type="ORF">OLC1_LOCUS6739</name>
</gene>
<feature type="signal peptide" evidence="1">
    <location>
        <begin position="1"/>
        <end position="24"/>
    </location>
</feature>
<dbReference type="EMBL" id="OX459119">
    <property type="protein sequence ID" value="CAI9095858.1"/>
    <property type="molecule type" value="Genomic_DNA"/>
</dbReference>
<dbReference type="AlphaFoldDB" id="A0AAV1CLA9"/>
<reference evidence="2" key="1">
    <citation type="submission" date="2023-03" db="EMBL/GenBank/DDBJ databases">
        <authorList>
            <person name="Julca I."/>
        </authorList>
    </citation>
    <scope>NUCLEOTIDE SEQUENCE</scope>
</reference>
<organism evidence="2 3">
    <name type="scientific">Oldenlandia corymbosa var. corymbosa</name>
    <dbReference type="NCBI Taxonomy" id="529605"/>
    <lineage>
        <taxon>Eukaryota</taxon>
        <taxon>Viridiplantae</taxon>
        <taxon>Streptophyta</taxon>
        <taxon>Embryophyta</taxon>
        <taxon>Tracheophyta</taxon>
        <taxon>Spermatophyta</taxon>
        <taxon>Magnoliopsida</taxon>
        <taxon>eudicotyledons</taxon>
        <taxon>Gunneridae</taxon>
        <taxon>Pentapetalae</taxon>
        <taxon>asterids</taxon>
        <taxon>lamiids</taxon>
        <taxon>Gentianales</taxon>
        <taxon>Rubiaceae</taxon>
        <taxon>Rubioideae</taxon>
        <taxon>Spermacoceae</taxon>
        <taxon>Hedyotis-Oldenlandia complex</taxon>
        <taxon>Oldenlandia</taxon>
    </lineage>
</organism>
<dbReference type="Proteomes" id="UP001161247">
    <property type="component" value="Chromosome 2"/>
</dbReference>
<feature type="chain" id="PRO_5043965072" evidence="1">
    <location>
        <begin position="25"/>
        <end position="130"/>
    </location>
</feature>
<evidence type="ECO:0000256" key="1">
    <source>
        <dbReference type="SAM" id="SignalP"/>
    </source>
</evidence>
<protein>
    <submittedName>
        <fullName evidence="2">OLC1v1031885C1</fullName>
    </submittedName>
</protein>
<proteinExistence type="predicted"/>